<evidence type="ECO:0000313" key="1">
    <source>
        <dbReference type="EMBL" id="TQJ06482.1"/>
    </source>
</evidence>
<evidence type="ECO:0000313" key="2">
    <source>
        <dbReference type="Proteomes" id="UP000316298"/>
    </source>
</evidence>
<dbReference type="SUPFAM" id="SSF50494">
    <property type="entry name" value="Trypsin-like serine proteases"/>
    <property type="match status" value="1"/>
</dbReference>
<protein>
    <submittedName>
        <fullName evidence="1">Uncharacterized protein</fullName>
    </submittedName>
</protein>
<comment type="caution">
    <text evidence="1">The sequence shown here is derived from an EMBL/GenBank/DDBJ whole genome shotgun (WGS) entry which is preliminary data.</text>
</comment>
<organism evidence="1 2">
    <name type="scientific">Kribbella jejuensis</name>
    <dbReference type="NCBI Taxonomy" id="236068"/>
    <lineage>
        <taxon>Bacteria</taxon>
        <taxon>Bacillati</taxon>
        <taxon>Actinomycetota</taxon>
        <taxon>Actinomycetes</taxon>
        <taxon>Propionibacteriales</taxon>
        <taxon>Kribbellaceae</taxon>
        <taxon>Kribbella</taxon>
    </lineage>
</organism>
<sequence>MAGSRTQAGLSVSVRMLALADRLLLGQNQQKWAPGLTQASGGWDDDQNRVIILARNDAGENSAWTERVSALHDDRVRLQLFTPKPGVPLVEPLGRLTDHEPWYGGDWLHPRAITAIYNNSICTSGFNWKLWSTGRYLGSTANHCYQGTDIWYHNKQVYGEILDRFPAVDTMLIQDNSNPYAYYAAVWVGPVDTDVSRAVRGIKTSYAVGQLVAFSGSRSGLHTAHITHTRENFQRYPRRCDGWFFRADG</sequence>
<accession>A0A542DTS5</accession>
<dbReference type="AlphaFoldDB" id="A0A542DTS5"/>
<proteinExistence type="predicted"/>
<keyword evidence="2" id="KW-1185">Reference proteome</keyword>
<dbReference type="Gene3D" id="2.40.10.10">
    <property type="entry name" value="Trypsin-like serine proteases"/>
    <property type="match status" value="2"/>
</dbReference>
<dbReference type="InterPro" id="IPR043504">
    <property type="entry name" value="Peptidase_S1_PA_chymotrypsin"/>
</dbReference>
<dbReference type="EMBL" id="VFMM01000003">
    <property type="protein sequence ID" value="TQJ06482.1"/>
    <property type="molecule type" value="Genomic_DNA"/>
</dbReference>
<dbReference type="Proteomes" id="UP000316298">
    <property type="component" value="Unassembled WGS sequence"/>
</dbReference>
<reference evidence="1 2" key="1">
    <citation type="submission" date="2019-06" db="EMBL/GenBank/DDBJ databases">
        <title>Sequencing the genomes of 1000 actinobacteria strains.</title>
        <authorList>
            <person name="Klenk H.-P."/>
        </authorList>
    </citation>
    <scope>NUCLEOTIDE SEQUENCE [LARGE SCALE GENOMIC DNA]</scope>
    <source>
        <strain evidence="1 2">DSM 17305</strain>
    </source>
</reference>
<name>A0A542DTS5_9ACTN</name>
<dbReference type="InterPro" id="IPR009003">
    <property type="entry name" value="Peptidase_S1_PA"/>
</dbReference>
<gene>
    <name evidence="1" type="ORF">FB475_6144</name>
</gene>